<protein>
    <recommendedName>
        <fullName evidence="8">Protein phosphatase 1 regulatory subunit 7</fullName>
    </recommendedName>
</protein>
<sequence>MEHGTHRTIVMDHAHSTLSPPPSPAAAPLQQQRAVVVKDDRQRAECCHEGEHNHAEEENEPKELQLTDCIDFGPDCEEIRVRSNLLYKMTGIENLENLTHLELYDNQIKKVAGLDRLVKLRYPFRPVLPSRNSSLIRTIPDLSHLTQLQELYVANNKLTHITGIASLSTLKKLDLGANRIRVLEGLDNLIELEQLWLGKNKITKIQSKLVILDVGANRIPHIPDMASLQALEDLWLNDNNVASFDDLLHLTSNTSLQTLYLERNPLASDFEYRKRIHAALPFVSQIDATPIA</sequence>
<dbReference type="InterPro" id="IPR001611">
    <property type="entry name" value="Leu-rich_rpt"/>
</dbReference>
<accession>A0A418AQH1</accession>
<evidence type="ECO:0000256" key="5">
    <source>
        <dbReference type="ARBA" id="ARBA00023460"/>
    </source>
</evidence>
<name>A0A418AQH1_9STRA</name>
<dbReference type="PANTHER" id="PTHR45973">
    <property type="entry name" value="PROTEIN PHOSPHATASE 1 REGULATORY SUBUNIT SDS22-RELATED"/>
    <property type="match status" value="1"/>
</dbReference>
<dbReference type="InterPro" id="IPR025875">
    <property type="entry name" value="Leu-rich_rpt_4"/>
</dbReference>
<dbReference type="SUPFAM" id="SSF52058">
    <property type="entry name" value="L domain-like"/>
    <property type="match status" value="1"/>
</dbReference>
<dbReference type="Proteomes" id="UP000285060">
    <property type="component" value="Unassembled WGS sequence"/>
</dbReference>
<dbReference type="SMART" id="SM00365">
    <property type="entry name" value="LRR_SD22"/>
    <property type="match status" value="5"/>
</dbReference>
<comment type="similarity">
    <text evidence="5">Belongs to the SDS22 family.</text>
</comment>
<dbReference type="SMART" id="SM00369">
    <property type="entry name" value="LRR_TYP"/>
    <property type="match status" value="5"/>
</dbReference>
<dbReference type="Pfam" id="PF12799">
    <property type="entry name" value="LRR_4"/>
    <property type="match status" value="1"/>
</dbReference>
<evidence type="ECO:0008006" key="8">
    <source>
        <dbReference type="Google" id="ProtNLM"/>
    </source>
</evidence>
<dbReference type="SUPFAM" id="SSF52075">
    <property type="entry name" value="Outer arm dynein light chain 1"/>
    <property type="match status" value="1"/>
</dbReference>
<reference evidence="6 7" key="1">
    <citation type="submission" date="2018-08" db="EMBL/GenBank/DDBJ databases">
        <title>Aphanomyces genome sequencing and annotation.</title>
        <authorList>
            <person name="Minardi D."/>
            <person name="Oidtmann B."/>
            <person name="Van Der Giezen M."/>
            <person name="Studholme D.J."/>
        </authorList>
    </citation>
    <scope>NUCLEOTIDE SEQUENCE [LARGE SCALE GENOMIC DNA]</scope>
    <source>
        <strain evidence="6 7">NJM0002</strain>
    </source>
</reference>
<gene>
    <name evidence="6" type="ORF">DYB32_006851</name>
</gene>
<evidence type="ECO:0000313" key="6">
    <source>
        <dbReference type="EMBL" id="RHY27337.1"/>
    </source>
</evidence>
<keyword evidence="4" id="KW-0539">Nucleus</keyword>
<proteinExistence type="inferred from homology"/>
<dbReference type="EMBL" id="QUSY01000792">
    <property type="protein sequence ID" value="RHY27337.1"/>
    <property type="molecule type" value="Genomic_DNA"/>
</dbReference>
<comment type="subcellular location">
    <subcellularLocation>
        <location evidence="1">Nucleus</location>
    </subcellularLocation>
</comment>
<evidence type="ECO:0000256" key="3">
    <source>
        <dbReference type="ARBA" id="ARBA00022737"/>
    </source>
</evidence>
<dbReference type="AlphaFoldDB" id="A0A418AQH1"/>
<comment type="caution">
    <text evidence="6">The sequence shown here is derived from an EMBL/GenBank/DDBJ whole genome shotgun (WGS) entry which is preliminary data.</text>
</comment>
<dbReference type="GO" id="GO:0005634">
    <property type="term" value="C:nucleus"/>
    <property type="evidence" value="ECO:0007669"/>
    <property type="project" value="UniProtKB-SubCell"/>
</dbReference>
<keyword evidence="2" id="KW-0433">Leucine-rich repeat</keyword>
<dbReference type="VEuPathDB" id="FungiDB:H310_00635"/>
<evidence type="ECO:0000313" key="7">
    <source>
        <dbReference type="Proteomes" id="UP000285060"/>
    </source>
</evidence>
<organism evidence="6 7">
    <name type="scientific">Aphanomyces invadans</name>
    <dbReference type="NCBI Taxonomy" id="157072"/>
    <lineage>
        <taxon>Eukaryota</taxon>
        <taxon>Sar</taxon>
        <taxon>Stramenopiles</taxon>
        <taxon>Oomycota</taxon>
        <taxon>Saprolegniomycetes</taxon>
        <taxon>Saprolegniales</taxon>
        <taxon>Verrucalvaceae</taxon>
        <taxon>Aphanomyces</taxon>
    </lineage>
</organism>
<keyword evidence="3" id="KW-0677">Repeat</keyword>
<evidence type="ECO:0000256" key="2">
    <source>
        <dbReference type="ARBA" id="ARBA00022614"/>
    </source>
</evidence>
<dbReference type="InterPro" id="IPR050576">
    <property type="entry name" value="Cilia_flagella_integrity"/>
</dbReference>
<dbReference type="Gene3D" id="3.80.10.10">
    <property type="entry name" value="Ribonuclease Inhibitor"/>
    <property type="match status" value="2"/>
</dbReference>
<evidence type="ECO:0000256" key="4">
    <source>
        <dbReference type="ARBA" id="ARBA00023242"/>
    </source>
</evidence>
<dbReference type="PROSITE" id="PS51450">
    <property type="entry name" value="LRR"/>
    <property type="match status" value="5"/>
</dbReference>
<dbReference type="PANTHER" id="PTHR45973:SF23">
    <property type="entry name" value="PROTEIN PHOSPHATASE 1 REGULATORY SUBUNIT 7"/>
    <property type="match status" value="1"/>
</dbReference>
<evidence type="ECO:0000256" key="1">
    <source>
        <dbReference type="ARBA" id="ARBA00004123"/>
    </source>
</evidence>
<dbReference type="InterPro" id="IPR003591">
    <property type="entry name" value="Leu-rich_rpt_typical-subtyp"/>
</dbReference>
<dbReference type="InterPro" id="IPR032675">
    <property type="entry name" value="LRR_dom_sf"/>
</dbReference>
<keyword evidence="7" id="KW-1185">Reference proteome</keyword>